<accession>A0ABQ8JCW5</accession>
<comment type="caution">
    <text evidence="2">The sequence shown here is derived from an EMBL/GenBank/DDBJ whole genome shotgun (WGS) entry which is preliminary data.</text>
</comment>
<evidence type="ECO:0000313" key="2">
    <source>
        <dbReference type="EMBL" id="KAH9420444.1"/>
    </source>
</evidence>
<organism evidence="2 3">
    <name type="scientific">Dermatophagoides pteronyssinus</name>
    <name type="common">European house dust mite</name>
    <dbReference type="NCBI Taxonomy" id="6956"/>
    <lineage>
        <taxon>Eukaryota</taxon>
        <taxon>Metazoa</taxon>
        <taxon>Ecdysozoa</taxon>
        <taxon>Arthropoda</taxon>
        <taxon>Chelicerata</taxon>
        <taxon>Arachnida</taxon>
        <taxon>Acari</taxon>
        <taxon>Acariformes</taxon>
        <taxon>Sarcoptiformes</taxon>
        <taxon>Astigmata</taxon>
        <taxon>Psoroptidia</taxon>
        <taxon>Analgoidea</taxon>
        <taxon>Pyroglyphidae</taxon>
        <taxon>Dermatophagoidinae</taxon>
        <taxon>Dermatophagoides</taxon>
    </lineage>
</organism>
<proteinExistence type="predicted"/>
<reference evidence="2 3" key="2">
    <citation type="journal article" date="2022" name="Mol. Biol. Evol.">
        <title>Comparative Genomics Reveals Insights into the Divergent Evolution of Astigmatic Mites and Household Pest Adaptations.</title>
        <authorList>
            <person name="Xiong Q."/>
            <person name="Wan A.T."/>
            <person name="Liu X."/>
            <person name="Fung C.S."/>
            <person name="Xiao X."/>
            <person name="Malainual N."/>
            <person name="Hou J."/>
            <person name="Wang L."/>
            <person name="Wang M."/>
            <person name="Yang K.Y."/>
            <person name="Cui Y."/>
            <person name="Leung E.L."/>
            <person name="Nong W."/>
            <person name="Shin S.K."/>
            <person name="Au S.W."/>
            <person name="Jeong K.Y."/>
            <person name="Chew F.T."/>
            <person name="Hui J.H."/>
            <person name="Leung T.F."/>
            <person name="Tungtrongchitr A."/>
            <person name="Zhong N."/>
            <person name="Liu Z."/>
            <person name="Tsui S.K."/>
        </authorList>
    </citation>
    <scope>NUCLEOTIDE SEQUENCE [LARGE SCALE GENOMIC DNA]</scope>
    <source>
        <strain evidence="2">Derp</strain>
    </source>
</reference>
<dbReference type="EMBL" id="NJHN03000048">
    <property type="protein sequence ID" value="KAH9420444.1"/>
    <property type="molecule type" value="Genomic_DNA"/>
</dbReference>
<dbReference type="Proteomes" id="UP000887458">
    <property type="component" value="Unassembled WGS sequence"/>
</dbReference>
<evidence type="ECO:0000256" key="1">
    <source>
        <dbReference type="SAM" id="MobiDB-lite"/>
    </source>
</evidence>
<evidence type="ECO:0000313" key="3">
    <source>
        <dbReference type="Proteomes" id="UP000887458"/>
    </source>
</evidence>
<name>A0ABQ8JCW5_DERPT</name>
<gene>
    <name evidence="2" type="ORF">DERP_015030</name>
</gene>
<feature type="region of interest" description="Disordered" evidence="1">
    <location>
        <begin position="1"/>
        <end position="20"/>
    </location>
</feature>
<reference evidence="2 3" key="1">
    <citation type="journal article" date="2018" name="J. Allergy Clin. Immunol.">
        <title>High-quality assembly of Dermatophagoides pteronyssinus genome and transcriptome reveals a wide range of novel allergens.</title>
        <authorList>
            <person name="Liu X.Y."/>
            <person name="Yang K.Y."/>
            <person name="Wang M.Q."/>
            <person name="Kwok J.S."/>
            <person name="Zeng X."/>
            <person name="Yang Z."/>
            <person name="Xiao X.J."/>
            <person name="Lau C.P."/>
            <person name="Li Y."/>
            <person name="Huang Z.M."/>
            <person name="Ba J.G."/>
            <person name="Yim A.K."/>
            <person name="Ouyang C.Y."/>
            <person name="Ngai S.M."/>
            <person name="Chan T.F."/>
            <person name="Leung E.L."/>
            <person name="Liu L."/>
            <person name="Liu Z.G."/>
            <person name="Tsui S.K."/>
        </authorList>
    </citation>
    <scope>NUCLEOTIDE SEQUENCE [LARGE SCALE GENOMIC DNA]</scope>
    <source>
        <strain evidence="2">Derp</strain>
    </source>
</reference>
<sequence length="76" mass="8618">MSHSRFHLNADQPGSSRSYRKSAFNNQVEIWKPNSACVTKPNTRLGNTACRPTQTHHCLGGKLRNGRTCLNRTEYD</sequence>
<keyword evidence="3" id="KW-1185">Reference proteome</keyword>
<protein>
    <submittedName>
        <fullName evidence="2">Uncharacterized protein</fullName>
    </submittedName>
</protein>